<dbReference type="Pfam" id="PF00780">
    <property type="entry name" value="CNH"/>
    <property type="match status" value="1"/>
</dbReference>
<dbReference type="PANTHER" id="PTHR12894:SF49">
    <property type="entry name" value="VAM6_VPS39-LIKE PROTEIN"/>
    <property type="match status" value="1"/>
</dbReference>
<dbReference type="PROSITE" id="PS50219">
    <property type="entry name" value="CNH"/>
    <property type="match status" value="1"/>
</dbReference>
<dbReference type="GO" id="GO:0006914">
    <property type="term" value="P:autophagy"/>
    <property type="evidence" value="ECO:0007669"/>
    <property type="project" value="TreeGrafter"/>
</dbReference>
<evidence type="ECO:0000313" key="8">
    <source>
        <dbReference type="Proteomes" id="UP000268162"/>
    </source>
</evidence>
<dbReference type="STRING" id="215637.A0A4P9ZZ44"/>
<proteinExistence type="inferred from homology"/>
<keyword evidence="8" id="KW-1185">Reference proteome</keyword>
<keyword evidence="2" id="KW-0472">Membrane</keyword>
<dbReference type="Pfam" id="PF10366">
    <property type="entry name" value="Vps39_1"/>
    <property type="match status" value="1"/>
</dbReference>
<feature type="domain" description="CNH" evidence="6">
    <location>
        <begin position="1"/>
        <end position="190"/>
    </location>
</feature>
<dbReference type="InterPro" id="IPR001180">
    <property type="entry name" value="CNH_dom"/>
</dbReference>
<evidence type="ECO:0000256" key="2">
    <source>
        <dbReference type="ARBA" id="ARBA00023136"/>
    </source>
</evidence>
<evidence type="ECO:0000256" key="1">
    <source>
        <dbReference type="ARBA" id="ARBA00004184"/>
    </source>
</evidence>
<evidence type="ECO:0000256" key="4">
    <source>
        <dbReference type="PROSITE-ProRule" id="PRU01006"/>
    </source>
</evidence>
<dbReference type="PANTHER" id="PTHR12894">
    <property type="entry name" value="CNH DOMAIN CONTAINING"/>
    <property type="match status" value="1"/>
</dbReference>
<gene>
    <name evidence="7" type="ORF">BJ085DRAFT_14806</name>
</gene>
<dbReference type="PROSITE" id="PS50236">
    <property type="entry name" value="CHCR"/>
    <property type="match status" value="1"/>
</dbReference>
<evidence type="ECO:0000259" key="6">
    <source>
        <dbReference type="PROSITE" id="PS50219"/>
    </source>
</evidence>
<organism evidence="7 8">
    <name type="scientific">Dimargaris cristalligena</name>
    <dbReference type="NCBI Taxonomy" id="215637"/>
    <lineage>
        <taxon>Eukaryota</taxon>
        <taxon>Fungi</taxon>
        <taxon>Fungi incertae sedis</taxon>
        <taxon>Zoopagomycota</taxon>
        <taxon>Kickxellomycotina</taxon>
        <taxon>Dimargaritomycetes</taxon>
        <taxon>Dimargaritales</taxon>
        <taxon>Dimargaritaceae</taxon>
        <taxon>Dimargaris</taxon>
    </lineage>
</organism>
<dbReference type="GO" id="GO:0000329">
    <property type="term" value="C:fungal-type vacuole membrane"/>
    <property type="evidence" value="ECO:0007669"/>
    <property type="project" value="TreeGrafter"/>
</dbReference>
<evidence type="ECO:0000313" key="7">
    <source>
        <dbReference type="EMBL" id="RKP39035.1"/>
    </source>
</evidence>
<dbReference type="GO" id="GO:0034058">
    <property type="term" value="P:endosomal vesicle fusion"/>
    <property type="evidence" value="ECO:0007669"/>
    <property type="project" value="TreeGrafter"/>
</dbReference>
<dbReference type="InterPro" id="IPR019452">
    <property type="entry name" value="VPS39/TGF_beta_rcpt-assoc_1"/>
</dbReference>
<dbReference type="AlphaFoldDB" id="A0A4P9ZZ44"/>
<feature type="region of interest" description="Disordered" evidence="5">
    <location>
        <begin position="786"/>
        <end position="808"/>
    </location>
</feature>
<protein>
    <submittedName>
        <fullName evidence="7">Vacuolar sorting protein 39 domain 1-domain-containing protein</fullName>
    </submittedName>
</protein>
<dbReference type="InterPro" id="IPR032914">
    <property type="entry name" value="Vam6/VPS39/TRAP1"/>
</dbReference>
<dbReference type="GO" id="GO:0012505">
    <property type="term" value="C:endomembrane system"/>
    <property type="evidence" value="ECO:0007669"/>
    <property type="project" value="UniProtKB-SubCell"/>
</dbReference>
<name>A0A4P9ZZ44_9FUNG</name>
<accession>A0A4P9ZZ44</accession>
<dbReference type="EMBL" id="ML002304">
    <property type="protein sequence ID" value="RKP39035.1"/>
    <property type="molecule type" value="Genomic_DNA"/>
</dbReference>
<feature type="repeat" description="CHCR" evidence="4">
    <location>
        <begin position="495"/>
        <end position="670"/>
    </location>
</feature>
<comment type="similarity">
    <text evidence="3">Belongs to the VAM6/VPS39 family.</text>
</comment>
<evidence type="ECO:0000256" key="5">
    <source>
        <dbReference type="SAM" id="MobiDB-lite"/>
    </source>
</evidence>
<evidence type="ECO:0000256" key="3">
    <source>
        <dbReference type="ARBA" id="ARBA00038201"/>
    </source>
</evidence>
<dbReference type="Proteomes" id="UP000268162">
    <property type="component" value="Unassembled WGS sequence"/>
</dbReference>
<dbReference type="InterPro" id="IPR000547">
    <property type="entry name" value="Clathrin_H-chain/VPS_repeat"/>
</dbReference>
<comment type="subcellular location">
    <subcellularLocation>
        <location evidence="1">Endomembrane system</location>
        <topology evidence="1">Peripheral membrane protein</topology>
    </subcellularLocation>
</comment>
<dbReference type="GO" id="GO:0006886">
    <property type="term" value="P:intracellular protein transport"/>
    <property type="evidence" value="ECO:0007669"/>
    <property type="project" value="UniProtKB-UniRule"/>
</dbReference>
<sequence length="850" mass="95873">MGQSPSEGIPTLVSRIAVAVRRKILVFTWKDAEYVTMKEYPTPHQVRVLGWATPDQLCIGFGRAEYYLLRTTTGTIGPLLPGEMGAFTTTSNASGPAPPGSDTLIAKLPNDEILVNRDQHTLCIAVKGDRPTRKSDLLWTTGPQAIGYAYPYVVAVSGRQVEIRNLDTSALVQQLALPLAAQRISSGKYLYLAGPHTVWRLMPLPHQIQIAQLLQRHEFVEALSFIDQSDSILVDTKAEYSQCIRFLYAHYLCWTHDYEDSLTLFQDLEIIPSEVVQVFAQGLDEFLAGERLDRPASPASNREVSESSGLSAALAEQKLGDRVSLLVGYLTEQRRLIAQAVSRKQPTLEFHTRSIYPTPQSTPSPLENYLTQYIPFRLAAIPVPIPPLAQLIDTTLLKAYLMTNPRLVGPLVRVHHNACEIEISERLLLNHHMYQELVDLYFGKGLHRKALHLLHQTATDPDTLTDVPSALAGPFATIQYLEKLSLQHVDLILEYATWIMTSDPDEGIFIFADENRPAMAYLKSPVERIAQYLQKFGDEWAIKYLEFIRTFALEAYEQELKDHLDAQTQTSTTTDDPTLSIRWRLRAFLRKSQYYNPERLLGRLPVQGLDQERALVLSRMGRHEQALEIIVYQLHDFAQAETYCNEQSEVPDIYLILLRIYLQPSNSNYANTSITATDEPHLAIRHMSQYGRHMDTLAALTLIPAALPVHKLYPFFEQSLRTFSHDRQTQRIVRNLMVAERVQVQAQWARIRQQRVAISPDRICPLCYKRIGNTVFVQEAAADAEWSDPSSSGEDRSGEGLQANSGVGVSTNTLSFLDENGVQSGGRKPEPTVVHLSCHQRRIRQMGLTA</sequence>
<reference evidence="8" key="1">
    <citation type="journal article" date="2018" name="Nat. Microbiol.">
        <title>Leveraging single-cell genomics to expand the fungal tree of life.</title>
        <authorList>
            <person name="Ahrendt S.R."/>
            <person name="Quandt C.A."/>
            <person name="Ciobanu D."/>
            <person name="Clum A."/>
            <person name="Salamov A."/>
            <person name="Andreopoulos B."/>
            <person name="Cheng J.F."/>
            <person name="Woyke T."/>
            <person name="Pelin A."/>
            <person name="Henrissat B."/>
            <person name="Reynolds N.K."/>
            <person name="Benny G.L."/>
            <person name="Smith M.E."/>
            <person name="James T.Y."/>
            <person name="Grigoriev I.V."/>
        </authorList>
    </citation>
    <scope>NUCLEOTIDE SEQUENCE [LARGE SCALE GENOMIC DNA]</scope>
    <source>
        <strain evidence="8">RSA 468</strain>
    </source>
</reference>